<dbReference type="EMBL" id="CP001670">
    <property type="protein sequence ID" value="AFZ80616.1"/>
    <property type="molecule type" value="Genomic_DNA"/>
</dbReference>
<dbReference type="PANTHER" id="PTHR24320">
    <property type="entry name" value="RETINOL DEHYDROGENASE"/>
    <property type="match status" value="1"/>
</dbReference>
<gene>
    <name evidence="5" type="ORF">BEWA_000200</name>
</gene>
<evidence type="ECO:0000256" key="4">
    <source>
        <dbReference type="SAM" id="Phobius"/>
    </source>
</evidence>
<dbReference type="eggNOG" id="KOG1208">
    <property type="taxonomic scope" value="Eukaryota"/>
</dbReference>
<dbReference type="Gene3D" id="3.40.50.720">
    <property type="entry name" value="NAD(P)-binding Rossmann-like Domain"/>
    <property type="match status" value="1"/>
</dbReference>
<accession>L0B032</accession>
<keyword evidence="4" id="KW-0472">Membrane</keyword>
<keyword evidence="4" id="KW-0812">Transmembrane</keyword>
<evidence type="ECO:0000256" key="1">
    <source>
        <dbReference type="ARBA" id="ARBA00006484"/>
    </source>
</evidence>
<feature type="transmembrane region" description="Helical" evidence="4">
    <location>
        <begin position="67"/>
        <end position="87"/>
    </location>
</feature>
<reference evidence="5 6" key="1">
    <citation type="journal article" date="2012" name="BMC Genomics">
        <title>Comparative genomic analysis and phylogenetic position of Theileria equi.</title>
        <authorList>
            <person name="Kappmeyer L.S."/>
            <person name="Thiagarajan M."/>
            <person name="Herndon D.R."/>
            <person name="Ramsay J.D."/>
            <person name="Caler E."/>
            <person name="Djikeng A."/>
            <person name="Gillespie J.J."/>
            <person name="Lau A.O."/>
            <person name="Roalson E.H."/>
            <person name="Silva J.C."/>
            <person name="Silva M.G."/>
            <person name="Suarez C.E."/>
            <person name="Ueti M.W."/>
            <person name="Nene V.M."/>
            <person name="Mealey R.H."/>
            <person name="Knowles D.P."/>
            <person name="Brayton K.A."/>
        </authorList>
    </citation>
    <scope>NUCLEOTIDE SEQUENCE [LARGE SCALE GENOMIC DNA]</scope>
    <source>
        <strain evidence="5 6">WA</strain>
    </source>
</reference>
<organism evidence="5 6">
    <name type="scientific">Theileria equi strain WA</name>
    <dbReference type="NCBI Taxonomy" id="1537102"/>
    <lineage>
        <taxon>Eukaryota</taxon>
        <taxon>Sar</taxon>
        <taxon>Alveolata</taxon>
        <taxon>Apicomplexa</taxon>
        <taxon>Aconoidasida</taxon>
        <taxon>Piroplasmida</taxon>
        <taxon>Theileriidae</taxon>
        <taxon>Theileria</taxon>
    </lineage>
</organism>
<dbReference type="AlphaFoldDB" id="L0B032"/>
<evidence type="ECO:0000256" key="3">
    <source>
        <dbReference type="RuleBase" id="RU000363"/>
    </source>
</evidence>
<evidence type="ECO:0000256" key="2">
    <source>
        <dbReference type="ARBA" id="ARBA00023002"/>
    </source>
</evidence>
<dbReference type="Pfam" id="PF00106">
    <property type="entry name" value="adh_short"/>
    <property type="match status" value="1"/>
</dbReference>
<dbReference type="SUPFAM" id="SSF51735">
    <property type="entry name" value="NAD(P)-binding Rossmann-fold domains"/>
    <property type="match status" value="1"/>
</dbReference>
<name>L0B032_THEEQ</name>
<dbReference type="PRINTS" id="PR00081">
    <property type="entry name" value="GDHRDH"/>
</dbReference>
<comment type="similarity">
    <text evidence="1 3">Belongs to the short-chain dehydrogenases/reductases (SDR) family.</text>
</comment>
<sequence length="397" mass="44249">MAQKILNPVASRTFTHLYEPFVRSVACFFLFLLSIVLSLAAEFFNLPKVASKSILAKLLGIGQDSGACVPIYLFQCLLIAALLLFYINNNLSCGARLPPDVLSGTDLSGKVALVTGGYSGIGLETVLQLLKWNCKVIIAGRSKTKATNAIQFLKSQTKVSDDHLDFVEMDLNNLTSIKNAVNLIISKYKSLDLLINNAGFASIKFSVTSLKLEEHFSANFLGHFYLTSLLLPLVEKVSGRIINVSSIAHHRYDPNTDDIFKTKSTTALRVQKFASYYGRSKLYNIWFTHALQRRLENSKSKVVTFSLTPGVVSTPLLYSIVNGNYYCIPRFLLPIFFKDTKYGAVTTLYLCVTPLPLLVPGAYYSESKLGFVSKHAHDFKREEELYTFAEDLVKKLT</sequence>
<dbReference type="InterPro" id="IPR002347">
    <property type="entry name" value="SDR_fam"/>
</dbReference>
<dbReference type="OrthoDB" id="1274115at2759"/>
<dbReference type="EC" id="1.1.1.100" evidence="5"/>
<protein>
    <submittedName>
        <fullName evidence="5">Short-chain dehydrogenase/reductase, putative</fullName>
        <ecNumber evidence="5">1.1.1.100</ecNumber>
    </submittedName>
</protein>
<keyword evidence="4" id="KW-1133">Transmembrane helix</keyword>
<keyword evidence="2 5" id="KW-0560">Oxidoreductase</keyword>
<evidence type="ECO:0000313" key="6">
    <source>
        <dbReference type="Proteomes" id="UP000031512"/>
    </source>
</evidence>
<dbReference type="GO" id="GO:0004316">
    <property type="term" value="F:3-oxoacyl-[acyl-carrier-protein] reductase (NADPH) activity"/>
    <property type="evidence" value="ECO:0007669"/>
    <property type="project" value="UniProtKB-EC"/>
</dbReference>
<dbReference type="Proteomes" id="UP000031512">
    <property type="component" value="Chromosome 3"/>
</dbReference>
<dbReference type="PRINTS" id="PR00080">
    <property type="entry name" value="SDRFAMILY"/>
</dbReference>
<proteinExistence type="inferred from homology"/>
<dbReference type="RefSeq" id="XP_004830282.1">
    <property type="nucleotide sequence ID" value="XM_004830225.1"/>
</dbReference>
<feature type="transmembrane region" description="Helical" evidence="4">
    <location>
        <begin position="21"/>
        <end position="46"/>
    </location>
</feature>
<dbReference type="PANTHER" id="PTHR24320:SF148">
    <property type="entry name" value="NAD(P)-BINDING ROSSMANN-FOLD SUPERFAMILY PROTEIN"/>
    <property type="match status" value="1"/>
</dbReference>
<dbReference type="STRING" id="1537102.L0B032"/>
<keyword evidence="6" id="KW-1185">Reference proteome</keyword>
<dbReference type="GeneID" id="15804739"/>
<evidence type="ECO:0000313" key="5">
    <source>
        <dbReference type="EMBL" id="AFZ80616.1"/>
    </source>
</evidence>
<dbReference type="KEGG" id="beq:BEWA_000200"/>
<dbReference type="VEuPathDB" id="PiroplasmaDB:BEWA_000200"/>
<dbReference type="InterPro" id="IPR036291">
    <property type="entry name" value="NAD(P)-bd_dom_sf"/>
</dbReference>